<evidence type="ECO:0008006" key="7">
    <source>
        <dbReference type="Google" id="ProtNLM"/>
    </source>
</evidence>
<protein>
    <recommendedName>
        <fullName evidence="7">Mucoidy inhibitor A</fullName>
    </recommendedName>
</protein>
<keyword evidence="1" id="KW-0175">Coiled coil</keyword>
<dbReference type="PANTHER" id="PTHR31005:SF8">
    <property type="entry name" value="DUF4139 DOMAIN-CONTAINING PROTEIN"/>
    <property type="match status" value="1"/>
</dbReference>
<feature type="region of interest" description="Disordered" evidence="2">
    <location>
        <begin position="514"/>
        <end position="542"/>
    </location>
</feature>
<evidence type="ECO:0000313" key="6">
    <source>
        <dbReference type="Proteomes" id="UP001498398"/>
    </source>
</evidence>
<feature type="domain" description="DUF4140" evidence="4">
    <location>
        <begin position="27"/>
        <end position="119"/>
    </location>
</feature>
<dbReference type="Pfam" id="PF13600">
    <property type="entry name" value="DUF4140"/>
    <property type="match status" value="1"/>
</dbReference>
<feature type="coiled-coil region" evidence="1">
    <location>
        <begin position="140"/>
        <end position="174"/>
    </location>
</feature>
<sequence length="638" mass="70130">MDSVPPQQLQSHKIDLVSVDSSKILGVSLYTGRAEITRSFDVTLKEGSTSVNILGLPNVLENESLRVEGRGAAIIQDVSISEISTVEMKTSPVLEELKSKKRLVSKALSRCKVASKTLKDYMYNAGSKSTDIGMRLQDIIDQYNESGKKLDRDEVELEKELQAIEESIEAEKKELHGNMMMNVNPLLKKRVSINLLAETETQVKVLVTYAVGSATWDPLYDVRVNTQSEEKPTVTIVYKAAITQITGESWDGVPLTLETASPNYDVSVPLLQPWSLSVLRLRTQPPQTVIIPHHHRSRSRSRSRSPPSRFRRARRHSPSISSTSTRSLSPPRIPNQVVSVTSKGDFSATFSVPSLINIPGDGRSHNVIVAELKLDAILSWIAAPKVDRKVHLQAKIKNDSEYTLVAGSACIYVDGSFVAKTNLPVVSPRETFDCALGVDPSIRINYHPISKKGSQSGLIPFTQKTTSLRYSQRMTICNTKTKPVQLLTIRDVIPVSDDERIAVKLISPALPTSLLPSKNSSSDQNTKASRKESSRASFSTSSLRSALSNTTTAMGSIRIGAKGKEEIWKEMEKLPGTLKVSKSVLVQWAGVEEPNFDESAVGREGRINWICSLQPGETVNCTAEWEVSFPAGVEVVGL</sequence>
<gene>
    <name evidence="5" type="ORF">VKT23_014482</name>
</gene>
<feature type="compositionally biased region" description="Polar residues" evidence="2">
    <location>
        <begin position="514"/>
        <end position="525"/>
    </location>
</feature>
<accession>A0ABR1J1E4</accession>
<name>A0ABR1J1E4_9AGAR</name>
<reference evidence="5 6" key="1">
    <citation type="submission" date="2024-01" db="EMBL/GenBank/DDBJ databases">
        <title>A draft genome for the cacao thread blight pathogen Marasmiellus scandens.</title>
        <authorList>
            <person name="Baruah I.K."/>
            <person name="Leung J."/>
            <person name="Bukari Y."/>
            <person name="Amoako-Attah I."/>
            <person name="Meinhardt L.W."/>
            <person name="Bailey B.A."/>
            <person name="Cohen S.P."/>
        </authorList>
    </citation>
    <scope>NUCLEOTIDE SEQUENCE [LARGE SCALE GENOMIC DNA]</scope>
    <source>
        <strain evidence="5 6">GH-19</strain>
    </source>
</reference>
<dbReference type="EMBL" id="JBANRG010000044">
    <property type="protein sequence ID" value="KAK7446277.1"/>
    <property type="molecule type" value="Genomic_DNA"/>
</dbReference>
<dbReference type="NCBIfam" id="TIGR02231">
    <property type="entry name" value="mucoidy inhibitor MuiA family protein"/>
    <property type="match status" value="1"/>
</dbReference>
<dbReference type="InterPro" id="IPR037291">
    <property type="entry name" value="DUF4139"/>
</dbReference>
<evidence type="ECO:0000259" key="3">
    <source>
        <dbReference type="Pfam" id="PF13598"/>
    </source>
</evidence>
<dbReference type="PANTHER" id="PTHR31005">
    <property type="entry name" value="DUF4139 DOMAIN-CONTAINING PROTEIN"/>
    <property type="match status" value="1"/>
</dbReference>
<feature type="domain" description="DUF4139" evidence="3">
    <location>
        <begin position="207"/>
        <end position="511"/>
    </location>
</feature>
<feature type="compositionally biased region" description="Basic residues" evidence="2">
    <location>
        <begin position="292"/>
        <end position="317"/>
    </location>
</feature>
<evidence type="ECO:0000256" key="1">
    <source>
        <dbReference type="SAM" id="Coils"/>
    </source>
</evidence>
<dbReference type="Proteomes" id="UP001498398">
    <property type="component" value="Unassembled WGS sequence"/>
</dbReference>
<organism evidence="5 6">
    <name type="scientific">Marasmiellus scandens</name>
    <dbReference type="NCBI Taxonomy" id="2682957"/>
    <lineage>
        <taxon>Eukaryota</taxon>
        <taxon>Fungi</taxon>
        <taxon>Dikarya</taxon>
        <taxon>Basidiomycota</taxon>
        <taxon>Agaricomycotina</taxon>
        <taxon>Agaricomycetes</taxon>
        <taxon>Agaricomycetidae</taxon>
        <taxon>Agaricales</taxon>
        <taxon>Marasmiineae</taxon>
        <taxon>Omphalotaceae</taxon>
        <taxon>Marasmiellus</taxon>
    </lineage>
</organism>
<evidence type="ECO:0000256" key="2">
    <source>
        <dbReference type="SAM" id="MobiDB-lite"/>
    </source>
</evidence>
<proteinExistence type="predicted"/>
<comment type="caution">
    <text evidence="5">The sequence shown here is derived from an EMBL/GenBank/DDBJ whole genome shotgun (WGS) entry which is preliminary data.</text>
</comment>
<dbReference type="InterPro" id="IPR025554">
    <property type="entry name" value="DUF4140"/>
</dbReference>
<feature type="region of interest" description="Disordered" evidence="2">
    <location>
        <begin position="287"/>
        <end position="334"/>
    </location>
</feature>
<feature type="compositionally biased region" description="Low complexity" evidence="2">
    <location>
        <begin position="318"/>
        <end position="330"/>
    </location>
</feature>
<keyword evidence="6" id="KW-1185">Reference proteome</keyword>
<evidence type="ECO:0000313" key="5">
    <source>
        <dbReference type="EMBL" id="KAK7446277.1"/>
    </source>
</evidence>
<evidence type="ECO:0000259" key="4">
    <source>
        <dbReference type="Pfam" id="PF13600"/>
    </source>
</evidence>
<dbReference type="InterPro" id="IPR011935">
    <property type="entry name" value="CHP02231"/>
</dbReference>
<dbReference type="Pfam" id="PF13598">
    <property type="entry name" value="DUF4139"/>
    <property type="match status" value="1"/>
</dbReference>